<keyword evidence="1" id="KW-1133">Transmembrane helix</keyword>
<dbReference type="EMBL" id="GU474875">
    <property type="protein sequence ID" value="ADI17815.1"/>
    <property type="molecule type" value="Genomic_DNA"/>
</dbReference>
<keyword evidence="1" id="KW-0472">Membrane</keyword>
<accession>E0XTS4</accession>
<keyword evidence="1" id="KW-0812">Transmembrane</keyword>
<dbReference type="AlphaFoldDB" id="E0XTS4"/>
<protein>
    <submittedName>
        <fullName evidence="2">Uncharacterized protein</fullName>
    </submittedName>
</protein>
<feature type="non-terminal residue" evidence="2">
    <location>
        <position position="1"/>
    </location>
</feature>
<name>E0XTS4_9PROT</name>
<evidence type="ECO:0000313" key="2">
    <source>
        <dbReference type="EMBL" id="ADI17815.1"/>
    </source>
</evidence>
<reference evidence="2" key="1">
    <citation type="journal article" date="2011" name="Environ. Microbiol.">
        <title>Time-series analyses of Monterey Bay coastal microbial picoplankton using a 'genome proxy' microarray.</title>
        <authorList>
            <person name="Rich V.I."/>
            <person name="Pham V.D."/>
            <person name="Eppley J."/>
            <person name="Shi Y."/>
            <person name="DeLong E.F."/>
        </authorList>
    </citation>
    <scope>NUCLEOTIDE SEQUENCE</scope>
</reference>
<feature type="transmembrane region" description="Helical" evidence="1">
    <location>
        <begin position="7"/>
        <end position="31"/>
    </location>
</feature>
<evidence type="ECO:0000256" key="1">
    <source>
        <dbReference type="SAM" id="Phobius"/>
    </source>
</evidence>
<sequence length="58" mass="6282">FGSGQNLFFVFLANGGFMCAVLGRFCGGFAVLSGAGFKWSHSCSLICVIYLDRLVRLK</sequence>
<organism evidence="2">
    <name type="scientific">uncultured Rhodospirillales bacterium HF0200_01O14</name>
    <dbReference type="NCBI Taxonomy" id="710787"/>
    <lineage>
        <taxon>Bacteria</taxon>
        <taxon>Pseudomonadati</taxon>
        <taxon>Pseudomonadota</taxon>
        <taxon>Alphaproteobacteria</taxon>
        <taxon>Rhodospirillales</taxon>
        <taxon>environmental samples</taxon>
    </lineage>
</organism>
<proteinExistence type="predicted"/>